<dbReference type="GO" id="GO:0008623">
    <property type="term" value="C:CHRAC"/>
    <property type="evidence" value="ECO:0007669"/>
    <property type="project" value="TreeGrafter"/>
</dbReference>
<organism evidence="5">
    <name type="scientific">Corethrella appendiculata</name>
    <dbReference type="NCBI Taxonomy" id="1370023"/>
    <lineage>
        <taxon>Eukaryota</taxon>
        <taxon>Metazoa</taxon>
        <taxon>Ecdysozoa</taxon>
        <taxon>Arthropoda</taxon>
        <taxon>Hexapoda</taxon>
        <taxon>Insecta</taxon>
        <taxon>Pterygota</taxon>
        <taxon>Neoptera</taxon>
        <taxon>Endopterygota</taxon>
        <taxon>Diptera</taxon>
        <taxon>Nematocera</taxon>
        <taxon>Culicoidea</taxon>
        <taxon>Chaoboridae</taxon>
        <taxon>Corethrella</taxon>
    </lineage>
</organism>
<accession>U5EHH9</accession>
<evidence type="ECO:0000256" key="3">
    <source>
        <dbReference type="SAM" id="MobiDB-lite"/>
    </source>
</evidence>
<evidence type="ECO:0000313" key="5">
    <source>
        <dbReference type="EMBL" id="JAB56857.1"/>
    </source>
</evidence>
<sequence length="162" mass="18464">MDEDKDKSLKKSNTIYSLPLTRVKQVMKTSPEIEKINGESLFLVCRAAELFISFITKKSYISGSRNFDYKHMANYVEKTDMLEFLLQILPKKITVHEFKKKMAEKNDSDDDDTSSEEDESSEASEAESSDDSAIQVDSDSDEKENSKNQNNKSFKHKTGDSP</sequence>
<protein>
    <submittedName>
        <fullName evidence="5">Putative histone-fold protein chrac subunit</fullName>
    </submittedName>
</protein>
<dbReference type="PANTHER" id="PTHR10252:SF54">
    <property type="entry name" value="CHROMATIN ACCESSIBILITY COMPLEX PROTEIN 1"/>
    <property type="match status" value="1"/>
</dbReference>
<feature type="region of interest" description="Disordered" evidence="3">
    <location>
        <begin position="102"/>
        <end position="162"/>
    </location>
</feature>
<dbReference type="EMBL" id="GANO01003014">
    <property type="protein sequence ID" value="JAB56857.1"/>
    <property type="molecule type" value="mRNA"/>
</dbReference>
<dbReference type="AlphaFoldDB" id="U5EHH9"/>
<dbReference type="InterPro" id="IPR050568">
    <property type="entry name" value="Transcr_DNA_Rep_Reg"/>
</dbReference>
<evidence type="ECO:0000256" key="2">
    <source>
        <dbReference type="ARBA" id="ARBA00023242"/>
    </source>
</evidence>
<name>U5EHH9_9DIPT</name>
<reference evidence="5" key="1">
    <citation type="journal article" date="2014" name="Insect Biochem. Mol. Biol.">
        <title>An insight into the sialome of the frog biting fly, Corethrella appendiculata.</title>
        <authorList>
            <person name="Ribeiro J.M.C."/>
            <person name="Chagas A.C."/>
            <person name="Pham V.M."/>
            <person name="Lounibos L.P."/>
            <person name="Calvo E."/>
        </authorList>
    </citation>
    <scope>NUCLEOTIDE SEQUENCE</scope>
    <source>
        <tissue evidence="5">Salivary glands</tissue>
    </source>
</reference>
<dbReference type="Pfam" id="PF00808">
    <property type="entry name" value="CBFD_NFYB_HMF"/>
    <property type="match status" value="1"/>
</dbReference>
<dbReference type="InterPro" id="IPR009072">
    <property type="entry name" value="Histone-fold"/>
</dbReference>
<evidence type="ECO:0000256" key="1">
    <source>
        <dbReference type="ARBA" id="ARBA00004123"/>
    </source>
</evidence>
<feature type="compositionally biased region" description="Acidic residues" evidence="3">
    <location>
        <begin position="107"/>
        <end position="130"/>
    </location>
</feature>
<comment type="subcellular location">
    <subcellularLocation>
        <location evidence="1">Nucleus</location>
    </subcellularLocation>
</comment>
<dbReference type="GO" id="GO:0006261">
    <property type="term" value="P:DNA-templated DNA replication"/>
    <property type="evidence" value="ECO:0007669"/>
    <property type="project" value="TreeGrafter"/>
</dbReference>
<dbReference type="PANTHER" id="PTHR10252">
    <property type="entry name" value="HISTONE-LIKE TRANSCRIPTION FACTOR CCAAT-RELATED"/>
    <property type="match status" value="1"/>
</dbReference>
<evidence type="ECO:0000259" key="4">
    <source>
        <dbReference type="Pfam" id="PF00808"/>
    </source>
</evidence>
<dbReference type="InterPro" id="IPR003958">
    <property type="entry name" value="CBFA_NFYB_domain"/>
</dbReference>
<dbReference type="Gene3D" id="1.10.20.10">
    <property type="entry name" value="Histone, subunit A"/>
    <property type="match status" value="1"/>
</dbReference>
<proteinExistence type="evidence at transcript level"/>
<dbReference type="GO" id="GO:0046982">
    <property type="term" value="F:protein heterodimerization activity"/>
    <property type="evidence" value="ECO:0007669"/>
    <property type="project" value="InterPro"/>
</dbReference>
<dbReference type="SUPFAM" id="SSF47113">
    <property type="entry name" value="Histone-fold"/>
    <property type="match status" value="1"/>
</dbReference>
<dbReference type="GO" id="GO:0006338">
    <property type="term" value="P:chromatin remodeling"/>
    <property type="evidence" value="ECO:0007669"/>
    <property type="project" value="TreeGrafter"/>
</dbReference>
<feature type="domain" description="Transcription factor CBF/NF-Y/archaeal histone" evidence="4">
    <location>
        <begin position="17"/>
        <end position="60"/>
    </location>
</feature>
<keyword evidence="2" id="KW-0539">Nucleus</keyword>